<dbReference type="Gene3D" id="1.10.287.1260">
    <property type="match status" value="1"/>
</dbReference>
<evidence type="ECO:0000256" key="2">
    <source>
        <dbReference type="ARBA" id="ARBA00022692"/>
    </source>
</evidence>
<dbReference type="SUPFAM" id="SSF50182">
    <property type="entry name" value="Sm-like ribonucleoproteins"/>
    <property type="match status" value="1"/>
</dbReference>
<keyword evidence="4 6" id="KW-0472">Membrane</keyword>
<gene>
    <name evidence="8" type="ORF">EAX61_15260</name>
</gene>
<dbReference type="EMBL" id="REFV01000020">
    <property type="protein sequence ID" value="RMB56213.1"/>
    <property type="molecule type" value="Genomic_DNA"/>
</dbReference>
<sequence>MLDNYKHQIVQTLILIGILIVIRIIITYFVKRFSERKNKVAKRANLIMKYVDFALILLTSPFAFYIWSLEARDLGVVASSVFAIIGVGFFAQWSVLSNMTSGVIIFFTLPYKIGDRIKIHDKDFPIIAVIEDIKAFHTNLITEDGGLHTYPNSLLLQKGVTIVQDGVRTSFIEETEDTLSDAQQENSENVKETLKE</sequence>
<reference evidence="8 9" key="1">
    <citation type="submission" date="2018-10" db="EMBL/GenBank/DDBJ databases">
        <title>Dokdonia luteus sp. nov., isolated from sea water.</title>
        <authorList>
            <person name="Zhou L.Y."/>
            <person name="Du Z.J."/>
        </authorList>
    </citation>
    <scope>NUCLEOTIDE SEQUENCE [LARGE SCALE GENOMIC DNA]</scope>
    <source>
        <strain evidence="8 9">SH27</strain>
    </source>
</reference>
<feature type="transmembrane region" description="Helical" evidence="6">
    <location>
        <begin position="81"/>
        <end position="109"/>
    </location>
</feature>
<dbReference type="Pfam" id="PF00924">
    <property type="entry name" value="MS_channel_2nd"/>
    <property type="match status" value="1"/>
</dbReference>
<evidence type="ECO:0000256" key="5">
    <source>
        <dbReference type="SAM" id="MobiDB-lite"/>
    </source>
</evidence>
<name>A0A3M0G2T0_9FLAO</name>
<organism evidence="8 9">
    <name type="scientific">Dokdonia sinensis</name>
    <dbReference type="NCBI Taxonomy" id="2479847"/>
    <lineage>
        <taxon>Bacteria</taxon>
        <taxon>Pseudomonadati</taxon>
        <taxon>Bacteroidota</taxon>
        <taxon>Flavobacteriia</taxon>
        <taxon>Flavobacteriales</taxon>
        <taxon>Flavobacteriaceae</taxon>
        <taxon>Dokdonia</taxon>
    </lineage>
</organism>
<dbReference type="Proteomes" id="UP000281985">
    <property type="component" value="Unassembled WGS sequence"/>
</dbReference>
<feature type="region of interest" description="Disordered" evidence="5">
    <location>
        <begin position="175"/>
        <end position="196"/>
    </location>
</feature>
<feature type="transmembrane region" description="Helical" evidence="6">
    <location>
        <begin position="12"/>
        <end position="30"/>
    </location>
</feature>
<evidence type="ECO:0000259" key="7">
    <source>
        <dbReference type="Pfam" id="PF00924"/>
    </source>
</evidence>
<dbReference type="Gene3D" id="2.30.30.60">
    <property type="match status" value="1"/>
</dbReference>
<dbReference type="InterPro" id="IPR045275">
    <property type="entry name" value="MscS_archaea/bacteria_type"/>
</dbReference>
<evidence type="ECO:0000256" key="3">
    <source>
        <dbReference type="ARBA" id="ARBA00022989"/>
    </source>
</evidence>
<keyword evidence="9" id="KW-1185">Reference proteome</keyword>
<dbReference type="PANTHER" id="PTHR30221:SF8">
    <property type="entry name" value="SMALL-CONDUCTANCE MECHANOSENSITIVE CHANNEL"/>
    <property type="match status" value="1"/>
</dbReference>
<dbReference type="InterPro" id="IPR010920">
    <property type="entry name" value="LSM_dom_sf"/>
</dbReference>
<feature type="transmembrane region" description="Helical" evidence="6">
    <location>
        <begin position="50"/>
        <end position="69"/>
    </location>
</feature>
<dbReference type="RefSeq" id="WP_121918578.1">
    <property type="nucleotide sequence ID" value="NZ_REFV01000020.1"/>
</dbReference>
<dbReference type="AlphaFoldDB" id="A0A3M0G2T0"/>
<keyword evidence="2 6" id="KW-0812">Transmembrane</keyword>
<comment type="subcellular location">
    <subcellularLocation>
        <location evidence="1">Membrane</location>
    </subcellularLocation>
</comment>
<comment type="caution">
    <text evidence="8">The sequence shown here is derived from an EMBL/GenBank/DDBJ whole genome shotgun (WGS) entry which is preliminary data.</text>
</comment>
<evidence type="ECO:0000313" key="8">
    <source>
        <dbReference type="EMBL" id="RMB56213.1"/>
    </source>
</evidence>
<evidence type="ECO:0000256" key="1">
    <source>
        <dbReference type="ARBA" id="ARBA00004370"/>
    </source>
</evidence>
<accession>A0A3M0G2T0</accession>
<dbReference type="InterPro" id="IPR006685">
    <property type="entry name" value="MscS_channel_2nd"/>
</dbReference>
<dbReference type="GO" id="GO:0008381">
    <property type="term" value="F:mechanosensitive monoatomic ion channel activity"/>
    <property type="evidence" value="ECO:0007669"/>
    <property type="project" value="InterPro"/>
</dbReference>
<evidence type="ECO:0000313" key="9">
    <source>
        <dbReference type="Proteomes" id="UP000281985"/>
    </source>
</evidence>
<proteinExistence type="predicted"/>
<dbReference type="PANTHER" id="PTHR30221">
    <property type="entry name" value="SMALL-CONDUCTANCE MECHANOSENSITIVE CHANNEL"/>
    <property type="match status" value="1"/>
</dbReference>
<dbReference type="OrthoDB" id="5705501at2"/>
<dbReference type="InterPro" id="IPR023408">
    <property type="entry name" value="MscS_beta-dom_sf"/>
</dbReference>
<evidence type="ECO:0000256" key="4">
    <source>
        <dbReference type="ARBA" id="ARBA00023136"/>
    </source>
</evidence>
<keyword evidence="3 6" id="KW-1133">Transmembrane helix</keyword>
<protein>
    <submittedName>
        <fullName evidence="8">Mechanosensitive ion channel family protein</fullName>
    </submittedName>
</protein>
<feature type="domain" description="Mechanosensitive ion channel MscS" evidence="7">
    <location>
        <begin position="95"/>
        <end position="158"/>
    </location>
</feature>
<evidence type="ECO:0000256" key="6">
    <source>
        <dbReference type="SAM" id="Phobius"/>
    </source>
</evidence>
<dbReference type="GO" id="GO:0016020">
    <property type="term" value="C:membrane"/>
    <property type="evidence" value="ECO:0007669"/>
    <property type="project" value="UniProtKB-SubCell"/>
</dbReference>